<feature type="binding site" evidence="17">
    <location>
        <position position="223"/>
    </location>
    <ligand>
        <name>NADP(+)</name>
        <dbReference type="ChEBI" id="CHEBI:58349"/>
    </ligand>
</feature>
<dbReference type="InterPro" id="IPR024072">
    <property type="entry name" value="DHFR-like_dom_sf"/>
</dbReference>
<dbReference type="PIRSF" id="PIRSF006769">
    <property type="entry name" value="RibD"/>
    <property type="match status" value="1"/>
</dbReference>
<evidence type="ECO:0000256" key="13">
    <source>
        <dbReference type="ARBA" id="ARBA00049861"/>
    </source>
</evidence>
<evidence type="ECO:0000256" key="10">
    <source>
        <dbReference type="ARBA" id="ARBA00022857"/>
    </source>
</evidence>
<feature type="binding site" evidence="17">
    <location>
        <position position="185"/>
    </location>
    <ligand>
        <name>substrate</name>
    </ligand>
</feature>
<dbReference type="InterPro" id="IPR016193">
    <property type="entry name" value="Cytidine_deaminase-like"/>
</dbReference>
<evidence type="ECO:0000256" key="9">
    <source>
        <dbReference type="ARBA" id="ARBA00022833"/>
    </source>
</evidence>
<dbReference type="InterPro" id="IPR050765">
    <property type="entry name" value="Riboflavin_Biosynth_HTPR"/>
</dbReference>
<keyword evidence="7 15" id="KW-0479">Metal-binding</keyword>
<keyword evidence="8 15" id="KW-0378">Hydrolase</keyword>
<organism evidence="20 21">
    <name type="scientific">Gracilibacillus halophilus YIM-C55.5</name>
    <dbReference type="NCBI Taxonomy" id="1308866"/>
    <lineage>
        <taxon>Bacteria</taxon>
        <taxon>Bacillati</taxon>
        <taxon>Bacillota</taxon>
        <taxon>Bacilli</taxon>
        <taxon>Bacillales</taxon>
        <taxon>Bacillaceae</taxon>
        <taxon>Gracilibacillus</taxon>
    </lineage>
</organism>
<name>N4WAR7_9BACI</name>
<evidence type="ECO:0000313" key="20">
    <source>
        <dbReference type="EMBL" id="ENH96359.1"/>
    </source>
</evidence>
<feature type="active site" description="Proton donor" evidence="16">
    <location>
        <position position="53"/>
    </location>
</feature>
<dbReference type="InterPro" id="IPR016192">
    <property type="entry name" value="APOBEC/CMP_deaminase_Zn-bd"/>
</dbReference>
<evidence type="ECO:0000256" key="1">
    <source>
        <dbReference type="ARBA" id="ARBA00002151"/>
    </source>
</evidence>
<dbReference type="AlphaFoldDB" id="N4WAR7"/>
<dbReference type="RefSeq" id="WP_003470771.1">
    <property type="nucleotide sequence ID" value="NZ_APML01000046.1"/>
</dbReference>
<dbReference type="Gene3D" id="3.40.140.10">
    <property type="entry name" value="Cytidine Deaminase, domain 2"/>
    <property type="match status" value="1"/>
</dbReference>
<feature type="binding site" evidence="18">
    <location>
        <position position="51"/>
    </location>
    <ligand>
        <name>Zn(2+)</name>
        <dbReference type="ChEBI" id="CHEBI:29105"/>
        <note>catalytic</note>
    </ligand>
</feature>
<feature type="binding site" evidence="18">
    <location>
        <position position="85"/>
    </location>
    <ligand>
        <name>Zn(2+)</name>
        <dbReference type="ChEBI" id="CHEBI:29105"/>
        <note>catalytic</note>
    </ligand>
</feature>
<dbReference type="STRING" id="1308866.J416_10965"/>
<comment type="similarity">
    <text evidence="5 15">In the C-terminal section; belongs to the HTP reductase family.</text>
</comment>
<keyword evidence="11 15" id="KW-0560">Oxidoreductase</keyword>
<dbReference type="InterPro" id="IPR011549">
    <property type="entry name" value="RibD_C"/>
</dbReference>
<dbReference type="PANTHER" id="PTHR38011:SF7">
    <property type="entry name" value="2,5-DIAMINO-6-RIBOSYLAMINO-4(3H)-PYRIMIDINONE 5'-PHOSPHATE REDUCTASE"/>
    <property type="match status" value="1"/>
</dbReference>
<keyword evidence="9 15" id="KW-0862">Zinc</keyword>
<dbReference type="GO" id="GO:0050661">
    <property type="term" value="F:NADP binding"/>
    <property type="evidence" value="ECO:0007669"/>
    <property type="project" value="InterPro"/>
</dbReference>
<dbReference type="GO" id="GO:0008703">
    <property type="term" value="F:5-amino-6-(5-phosphoribosylamino)uracil reductase activity"/>
    <property type="evidence" value="ECO:0007669"/>
    <property type="project" value="UniProtKB-EC"/>
</dbReference>
<comment type="similarity">
    <text evidence="4 15">In the N-terminal section; belongs to the cytidine and deoxycytidylate deaminase family.</text>
</comment>
<dbReference type="EMBL" id="APML01000046">
    <property type="protein sequence ID" value="ENH96359.1"/>
    <property type="molecule type" value="Genomic_DNA"/>
</dbReference>
<keyword evidence="10 15" id="KW-0521">NADP</keyword>
<comment type="pathway">
    <text evidence="2 15">Cofactor biosynthesis; riboflavin biosynthesis; 5-amino-6-(D-ribitylamino)uracil from GTP: step 2/4.</text>
</comment>
<evidence type="ECO:0000256" key="7">
    <source>
        <dbReference type="ARBA" id="ARBA00022723"/>
    </source>
</evidence>
<protein>
    <recommendedName>
        <fullName evidence="15">Riboflavin biosynthesis protein RibD</fullName>
    </recommendedName>
    <domain>
        <recommendedName>
            <fullName evidence="15">Diaminohydroxyphosphoribosylaminopyrimidine deaminase</fullName>
            <shortName evidence="15">DRAP deaminase</shortName>
            <ecNumber evidence="15">3.5.4.26</ecNumber>
        </recommendedName>
        <alternativeName>
            <fullName evidence="15">Riboflavin-specific deaminase</fullName>
        </alternativeName>
    </domain>
    <domain>
        <recommendedName>
            <fullName evidence="15">5-amino-6-(5-phosphoribosylamino)uracil reductase</fullName>
            <ecNumber evidence="15">1.1.1.193</ecNumber>
        </recommendedName>
        <alternativeName>
            <fullName evidence="15">HTP reductase</fullName>
        </alternativeName>
    </domain>
</protein>
<dbReference type="EC" id="1.1.1.193" evidence="15"/>
<dbReference type="Gene3D" id="3.40.430.10">
    <property type="entry name" value="Dihydrofolate Reductase, subunit A"/>
    <property type="match status" value="1"/>
</dbReference>
<comment type="caution">
    <text evidence="20">The sequence shown here is derived from an EMBL/GenBank/DDBJ whole genome shotgun (WGS) entry which is preliminary data.</text>
</comment>
<keyword evidence="12" id="KW-0511">Multifunctional enzyme</keyword>
<dbReference type="GO" id="GO:0008835">
    <property type="term" value="F:diaminohydroxyphosphoribosylaminopyrimidine deaminase activity"/>
    <property type="evidence" value="ECO:0007669"/>
    <property type="project" value="UniProtKB-EC"/>
</dbReference>
<dbReference type="Proteomes" id="UP000012283">
    <property type="component" value="Unassembled WGS sequence"/>
</dbReference>
<dbReference type="UniPathway" id="UPA00275">
    <property type="reaction ID" value="UER00401"/>
</dbReference>
<evidence type="ECO:0000256" key="12">
    <source>
        <dbReference type="ARBA" id="ARBA00023268"/>
    </source>
</evidence>
<proteinExistence type="inferred from homology"/>
<accession>N4WAR7</accession>
<dbReference type="FunFam" id="3.40.140.10:FF:000025">
    <property type="entry name" value="Riboflavin biosynthesis protein RibD"/>
    <property type="match status" value="1"/>
</dbReference>
<dbReference type="PATRIC" id="fig|1308866.3.peg.2223"/>
<dbReference type="InterPro" id="IPR002125">
    <property type="entry name" value="CMP_dCMP_dom"/>
</dbReference>
<dbReference type="NCBIfam" id="TIGR00227">
    <property type="entry name" value="ribD_Cterm"/>
    <property type="match status" value="1"/>
</dbReference>
<reference evidence="20 21" key="1">
    <citation type="submission" date="2013-03" db="EMBL/GenBank/DDBJ databases">
        <title>Draft genome sequence of Gracibacillus halophilus YIM-C55.5, a moderately halophilic and thermophilic organism from the Xiaochaidamu salt lake.</title>
        <authorList>
            <person name="Sugumar T."/>
            <person name="Polireddy D.R."/>
            <person name="Antony A."/>
            <person name="Madhava Y.R."/>
            <person name="Sivakumar N."/>
        </authorList>
    </citation>
    <scope>NUCLEOTIDE SEQUENCE [LARGE SCALE GENOMIC DNA]</scope>
    <source>
        <strain evidence="20 21">YIM-C55.5</strain>
    </source>
</reference>
<comment type="catalytic activity">
    <reaction evidence="13 15">
        <text>5-amino-6-(5-phospho-D-ribitylamino)uracil + NADP(+) = 5-amino-6-(5-phospho-D-ribosylamino)uracil + NADPH + H(+)</text>
        <dbReference type="Rhea" id="RHEA:17845"/>
        <dbReference type="ChEBI" id="CHEBI:15378"/>
        <dbReference type="ChEBI" id="CHEBI:57783"/>
        <dbReference type="ChEBI" id="CHEBI:58349"/>
        <dbReference type="ChEBI" id="CHEBI:58421"/>
        <dbReference type="ChEBI" id="CHEBI:58453"/>
        <dbReference type="EC" id="1.1.1.193"/>
    </reaction>
</comment>
<dbReference type="NCBIfam" id="TIGR00326">
    <property type="entry name" value="eubact_ribD"/>
    <property type="match status" value="1"/>
</dbReference>
<dbReference type="Pfam" id="PF01872">
    <property type="entry name" value="RibD_C"/>
    <property type="match status" value="1"/>
</dbReference>
<dbReference type="GO" id="GO:0008270">
    <property type="term" value="F:zinc ion binding"/>
    <property type="evidence" value="ECO:0007669"/>
    <property type="project" value="InterPro"/>
</dbReference>
<evidence type="ECO:0000256" key="2">
    <source>
        <dbReference type="ARBA" id="ARBA00004882"/>
    </source>
</evidence>
<evidence type="ECO:0000256" key="15">
    <source>
        <dbReference type="PIRNR" id="PIRNR006769"/>
    </source>
</evidence>
<dbReference type="SUPFAM" id="SSF53597">
    <property type="entry name" value="Dihydrofolate reductase-like"/>
    <property type="match status" value="1"/>
</dbReference>
<dbReference type="InterPro" id="IPR004794">
    <property type="entry name" value="Eubact_RibD"/>
</dbReference>
<comment type="cofactor">
    <cofactor evidence="15 18">
        <name>Zn(2+)</name>
        <dbReference type="ChEBI" id="CHEBI:29105"/>
    </cofactor>
    <text evidence="15 18">Binds 1 zinc ion.</text>
</comment>
<feature type="binding site" evidence="18">
    <location>
        <position position="76"/>
    </location>
    <ligand>
        <name>Zn(2+)</name>
        <dbReference type="ChEBI" id="CHEBI:29105"/>
        <note>catalytic</note>
    </ligand>
</feature>
<evidence type="ECO:0000256" key="14">
    <source>
        <dbReference type="ARBA" id="ARBA00049886"/>
    </source>
</evidence>
<keyword evidence="6 15" id="KW-0686">Riboflavin biosynthesis</keyword>
<feature type="binding site" evidence="17">
    <location>
        <begin position="292"/>
        <end position="298"/>
    </location>
    <ligand>
        <name>NADP(+)</name>
        <dbReference type="ChEBI" id="CHEBI:58349"/>
    </ligand>
</feature>
<feature type="binding site" evidence="17">
    <location>
        <position position="205"/>
    </location>
    <ligand>
        <name>substrate</name>
    </ligand>
</feature>
<feature type="binding site" evidence="17">
    <location>
        <position position="290"/>
    </location>
    <ligand>
        <name>substrate</name>
    </ligand>
</feature>
<dbReference type="eggNOG" id="COG0117">
    <property type="taxonomic scope" value="Bacteria"/>
</dbReference>
<dbReference type="EC" id="3.5.4.26" evidence="15"/>
<evidence type="ECO:0000256" key="5">
    <source>
        <dbReference type="ARBA" id="ARBA00007417"/>
    </source>
</evidence>
<evidence type="ECO:0000256" key="18">
    <source>
        <dbReference type="PIRSR" id="PIRSR006769-3"/>
    </source>
</evidence>
<evidence type="ECO:0000256" key="11">
    <source>
        <dbReference type="ARBA" id="ARBA00023002"/>
    </source>
</evidence>
<evidence type="ECO:0000256" key="4">
    <source>
        <dbReference type="ARBA" id="ARBA00005259"/>
    </source>
</evidence>
<feature type="binding site" evidence="17">
    <location>
        <position position="155"/>
    </location>
    <ligand>
        <name>NADP(+)</name>
        <dbReference type="ChEBI" id="CHEBI:58349"/>
    </ligand>
</feature>
<evidence type="ECO:0000259" key="19">
    <source>
        <dbReference type="PROSITE" id="PS51747"/>
    </source>
</evidence>
<comment type="function">
    <text evidence="1 15">Converts 2,5-diamino-6-(ribosylamino)-4(3h)-pyrimidinone 5'-phosphate into 5-amino-6-(ribosylamino)-2,4(1h,3h)-pyrimidinedione 5'-phosphate.</text>
</comment>
<evidence type="ECO:0000256" key="6">
    <source>
        <dbReference type="ARBA" id="ARBA00022619"/>
    </source>
</evidence>
<evidence type="ECO:0000256" key="8">
    <source>
        <dbReference type="ARBA" id="ARBA00022801"/>
    </source>
</evidence>
<dbReference type="PROSITE" id="PS51747">
    <property type="entry name" value="CYT_DCMP_DEAMINASES_2"/>
    <property type="match status" value="1"/>
</dbReference>
<dbReference type="SUPFAM" id="SSF53927">
    <property type="entry name" value="Cytidine deaminase-like"/>
    <property type="match status" value="1"/>
</dbReference>
<dbReference type="InterPro" id="IPR002734">
    <property type="entry name" value="RibDG_C"/>
</dbReference>
<comment type="catalytic activity">
    <reaction evidence="14 15">
        <text>2,5-diamino-6-hydroxy-4-(5-phosphoribosylamino)-pyrimidine + H2O + H(+) = 5-amino-6-(5-phospho-D-ribosylamino)uracil + NH4(+)</text>
        <dbReference type="Rhea" id="RHEA:21868"/>
        <dbReference type="ChEBI" id="CHEBI:15377"/>
        <dbReference type="ChEBI" id="CHEBI:15378"/>
        <dbReference type="ChEBI" id="CHEBI:28938"/>
        <dbReference type="ChEBI" id="CHEBI:58453"/>
        <dbReference type="ChEBI" id="CHEBI:58614"/>
        <dbReference type="EC" id="3.5.4.26"/>
    </reaction>
</comment>
<evidence type="ECO:0000313" key="21">
    <source>
        <dbReference type="Proteomes" id="UP000012283"/>
    </source>
</evidence>
<dbReference type="PROSITE" id="PS00903">
    <property type="entry name" value="CYT_DCMP_DEAMINASES_1"/>
    <property type="match status" value="1"/>
</dbReference>
<dbReference type="eggNOG" id="COG1985">
    <property type="taxonomic scope" value="Bacteria"/>
</dbReference>
<feature type="binding site" evidence="17">
    <location>
        <position position="171"/>
    </location>
    <ligand>
        <name>NADP(+)</name>
        <dbReference type="ChEBI" id="CHEBI:58349"/>
    </ligand>
</feature>
<sequence>MKTKKEWMDLALTLAEATTSQTNPNPSVGAVVVKDGELLGVGTHLKSGEPHAEVHALKQAGEKAVGADIYVTLEPCAHYGKTPPCAELIVEKGIKHAYIACVDPNPKVAGKGIHMLKNAGISVEVGILEQRALSVNRAFFHTMRHHRPFVTLKAAMTLDGKTATATGDSKWVTDEEARIDVHKERHKHDAILVGRRTVEKDNPQLTTRLPQGGKNPIRIILDTQLALHDDYAVFDTAAQTWIVCGTRADITSFHEKHPHVTVIQMESDSIQVPNMLTRLAERGIQSLYVEGGGTIHEAFIKENVCDECHWYIAPKLLTGQDARSVVGGQSPQWMYEAEELTFEDFYQVGPDIKVIARPKEER</sequence>
<feature type="binding site" evidence="17">
    <location>
        <position position="169"/>
    </location>
    <ligand>
        <name>NADP(+)</name>
        <dbReference type="ChEBI" id="CHEBI:58349"/>
    </ligand>
</feature>
<dbReference type="OrthoDB" id="9800865at2"/>
<dbReference type="CDD" id="cd01284">
    <property type="entry name" value="Riboflavin_deaminase-reductase"/>
    <property type="match status" value="1"/>
</dbReference>
<keyword evidence="21" id="KW-1185">Reference proteome</keyword>
<gene>
    <name evidence="20" type="ORF">J416_10965</name>
</gene>
<feature type="binding site" evidence="17">
    <location>
        <position position="197"/>
    </location>
    <ligand>
        <name>NADP(+)</name>
        <dbReference type="ChEBI" id="CHEBI:58349"/>
    </ligand>
</feature>
<feature type="domain" description="CMP/dCMP-type deaminase" evidence="19">
    <location>
        <begin position="2"/>
        <end position="124"/>
    </location>
</feature>
<evidence type="ECO:0000256" key="17">
    <source>
        <dbReference type="PIRSR" id="PIRSR006769-2"/>
    </source>
</evidence>
<feature type="binding site" evidence="17">
    <location>
        <position position="208"/>
    </location>
    <ligand>
        <name>substrate</name>
    </ligand>
</feature>
<comment type="pathway">
    <text evidence="3 15">Cofactor biosynthesis; riboflavin biosynthesis; 5-amino-6-(D-ribitylamino)uracil from GTP: step 3/4.</text>
</comment>
<dbReference type="Pfam" id="PF00383">
    <property type="entry name" value="dCMP_cyt_deam_1"/>
    <property type="match status" value="1"/>
</dbReference>
<evidence type="ECO:0000256" key="16">
    <source>
        <dbReference type="PIRSR" id="PIRSR006769-1"/>
    </source>
</evidence>
<dbReference type="PANTHER" id="PTHR38011">
    <property type="entry name" value="DIHYDROFOLATE REDUCTASE FAMILY PROTEIN (AFU_ORTHOLOGUE AFUA_8G06820)"/>
    <property type="match status" value="1"/>
</dbReference>
<evidence type="ECO:0000256" key="3">
    <source>
        <dbReference type="ARBA" id="ARBA00004910"/>
    </source>
</evidence>
<dbReference type="GO" id="GO:0009231">
    <property type="term" value="P:riboflavin biosynthetic process"/>
    <property type="evidence" value="ECO:0007669"/>
    <property type="project" value="UniProtKB-UniPathway"/>
</dbReference>
<feature type="binding site" evidence="17">
    <location>
        <position position="201"/>
    </location>
    <ligand>
        <name>NADP(+)</name>
        <dbReference type="ChEBI" id="CHEBI:58349"/>
    </ligand>
</feature>